<sequence length="475" mass="51119">MRARILFLPVIIIMSFAFHVTHAQGVMISNDPSAPEPAALLHVYGPEEEGGNILFEGEFKDPVFQGPPPASYEGTRFMWYPDKAALRAGQVTGGEWNENQIGEHSVALGYNTTARGNFSLAAGQNTSATGINCVALGYNTTASVAHSTAMGYQTIASGAYSTSVGSWTVAPSGFETVIGRYNSLYSQASSAGWIDTDRLFVIGNGTASDSRSDAMVVLKNGRTGIGVSDPQAWLHVNAAADNNALRVQIDGITKLFMTASGGLTAGTLSSAPENGLYVFGEARFNQHVNIGTNATPEAALHVRHANLVNEGIRIQNRGANLRHWTLHTNNGQGTLILYSSISGDTPVGNFNGSTGAYTATSNRHLKGDITAMTNNTLEKLRELAPSRYRYLRDPDGQFTLGFIAEDVLPVFPELVESVGENGENLAINYAGFSVVAIKAIQEQQVMIQKQQETIDKLKFQIAELERIKQLITESR</sequence>
<organism evidence="3">
    <name type="scientific">bioreactor metagenome</name>
    <dbReference type="NCBI Taxonomy" id="1076179"/>
    <lineage>
        <taxon>unclassified sequences</taxon>
        <taxon>metagenomes</taxon>
        <taxon>ecological metagenomes</taxon>
    </lineage>
</organism>
<name>A0A644UQ79_9ZZZZ</name>
<dbReference type="Pfam" id="PF05658">
    <property type="entry name" value="YadA_head"/>
    <property type="match status" value="2"/>
</dbReference>
<evidence type="ECO:0000259" key="2">
    <source>
        <dbReference type="PROSITE" id="PS51688"/>
    </source>
</evidence>
<proteinExistence type="predicted"/>
<dbReference type="Pfam" id="PF13884">
    <property type="entry name" value="Peptidase_S74"/>
    <property type="match status" value="1"/>
</dbReference>
<dbReference type="AlphaFoldDB" id="A0A644UQ79"/>
<feature type="coiled-coil region" evidence="1">
    <location>
        <begin position="440"/>
        <end position="467"/>
    </location>
</feature>
<dbReference type="InterPro" id="IPR008640">
    <property type="entry name" value="Adhesin_Head_dom"/>
</dbReference>
<evidence type="ECO:0000256" key="1">
    <source>
        <dbReference type="SAM" id="Coils"/>
    </source>
</evidence>
<accession>A0A644UQ79</accession>
<dbReference type="CDD" id="cd12820">
    <property type="entry name" value="LbR_YadA-like"/>
    <property type="match status" value="1"/>
</dbReference>
<reference evidence="3" key="1">
    <citation type="submission" date="2019-08" db="EMBL/GenBank/DDBJ databases">
        <authorList>
            <person name="Kucharzyk K."/>
            <person name="Murdoch R.W."/>
            <person name="Higgins S."/>
            <person name="Loffler F."/>
        </authorList>
    </citation>
    <scope>NUCLEOTIDE SEQUENCE</scope>
</reference>
<protein>
    <recommendedName>
        <fullName evidence="2">Peptidase S74 domain-containing protein</fullName>
    </recommendedName>
</protein>
<dbReference type="PROSITE" id="PS51688">
    <property type="entry name" value="ICA"/>
    <property type="match status" value="1"/>
</dbReference>
<dbReference type="GO" id="GO:0019867">
    <property type="term" value="C:outer membrane"/>
    <property type="evidence" value="ECO:0007669"/>
    <property type="project" value="InterPro"/>
</dbReference>
<dbReference type="EMBL" id="VSSQ01000146">
    <property type="protein sequence ID" value="MPL81190.1"/>
    <property type="molecule type" value="Genomic_DNA"/>
</dbReference>
<keyword evidence="1" id="KW-0175">Coiled coil</keyword>
<comment type="caution">
    <text evidence="3">The sequence shown here is derived from an EMBL/GenBank/DDBJ whole genome shotgun (WGS) entry which is preliminary data.</text>
</comment>
<evidence type="ECO:0000313" key="3">
    <source>
        <dbReference type="EMBL" id="MPL81190.1"/>
    </source>
</evidence>
<dbReference type="InterPro" id="IPR011049">
    <property type="entry name" value="Serralysin-like_metalloprot_C"/>
</dbReference>
<feature type="domain" description="Peptidase S74" evidence="2">
    <location>
        <begin position="361"/>
        <end position="454"/>
    </location>
</feature>
<gene>
    <name evidence="3" type="ORF">SDC9_27104</name>
</gene>
<dbReference type="SUPFAM" id="SSF101967">
    <property type="entry name" value="Adhesin YadA, collagen-binding domain"/>
    <property type="match status" value="1"/>
</dbReference>
<dbReference type="InterPro" id="IPR030392">
    <property type="entry name" value="S74_ICA"/>
</dbReference>
<dbReference type="Gene3D" id="2.150.10.10">
    <property type="entry name" value="Serralysin-like metalloprotease, C-terminal"/>
    <property type="match status" value="1"/>
</dbReference>